<feature type="coiled-coil region" evidence="1">
    <location>
        <begin position="5"/>
        <end position="32"/>
    </location>
</feature>
<name>A0A816W9A1_BRANA</name>
<proteinExistence type="predicted"/>
<dbReference type="AlphaFoldDB" id="A0A816W9A1"/>
<dbReference type="EMBL" id="HG994357">
    <property type="protein sequence ID" value="CAF2133292.1"/>
    <property type="molecule type" value="Genomic_DNA"/>
</dbReference>
<reference evidence="2" key="1">
    <citation type="submission" date="2021-01" db="EMBL/GenBank/DDBJ databases">
        <authorList>
            <consortium name="Genoscope - CEA"/>
            <person name="William W."/>
        </authorList>
    </citation>
    <scope>NUCLEOTIDE SEQUENCE</scope>
</reference>
<dbReference type="Proteomes" id="UP001295469">
    <property type="component" value="Chromosome A03"/>
</dbReference>
<accession>A0A816W9A1</accession>
<gene>
    <name evidence="2" type="ORF">DARMORV10_A03P64160.1</name>
</gene>
<organism evidence="2">
    <name type="scientific">Brassica napus</name>
    <name type="common">Rape</name>
    <dbReference type="NCBI Taxonomy" id="3708"/>
    <lineage>
        <taxon>Eukaryota</taxon>
        <taxon>Viridiplantae</taxon>
        <taxon>Streptophyta</taxon>
        <taxon>Embryophyta</taxon>
        <taxon>Tracheophyta</taxon>
        <taxon>Spermatophyta</taxon>
        <taxon>Magnoliopsida</taxon>
        <taxon>eudicotyledons</taxon>
        <taxon>Gunneridae</taxon>
        <taxon>Pentapetalae</taxon>
        <taxon>rosids</taxon>
        <taxon>malvids</taxon>
        <taxon>Brassicales</taxon>
        <taxon>Brassicaceae</taxon>
        <taxon>Brassiceae</taxon>
        <taxon>Brassica</taxon>
    </lineage>
</organism>
<evidence type="ECO:0000313" key="2">
    <source>
        <dbReference type="EMBL" id="CAF2133292.1"/>
    </source>
</evidence>
<protein>
    <submittedName>
        <fullName evidence="2">(rape) hypothetical protein</fullName>
    </submittedName>
</protein>
<sequence>MMKQVRNLEKELEEAKSKCAQLALLVDAKRKEMQQV</sequence>
<keyword evidence="1" id="KW-0175">Coiled coil</keyword>
<evidence type="ECO:0000256" key="1">
    <source>
        <dbReference type="SAM" id="Coils"/>
    </source>
</evidence>